<keyword evidence="1" id="KW-0472">Membrane</keyword>
<dbReference type="AlphaFoldDB" id="A0AA96V6J8"/>
<keyword evidence="1" id="KW-1133">Transmembrane helix</keyword>
<proteinExistence type="predicted"/>
<dbReference type="Pfam" id="PF07441">
    <property type="entry name" value="BofA"/>
    <property type="match status" value="1"/>
</dbReference>
<feature type="transmembrane region" description="Helical" evidence="1">
    <location>
        <begin position="12"/>
        <end position="30"/>
    </location>
</feature>
<name>A0AA96V6J8_9EURY</name>
<keyword evidence="1" id="KW-0812">Transmembrane</keyword>
<evidence type="ECO:0000256" key="1">
    <source>
        <dbReference type="SAM" id="Phobius"/>
    </source>
</evidence>
<reference evidence="2 3" key="1">
    <citation type="submission" date="2023-07" db="EMBL/GenBank/DDBJ databases">
        <title>Closed genome sequence of Methanosarcinaceae archaeon Am2.</title>
        <authorList>
            <person name="Poehlein A."/>
            <person name="Protasov E."/>
            <person name="Platt K."/>
            <person name="Reeh H."/>
            <person name="Daniel R."/>
            <person name="Brune A."/>
        </authorList>
    </citation>
    <scope>NUCLEOTIDE SEQUENCE [LARGE SCALE GENOMIC DNA]</scope>
    <source>
        <strain evidence="2 3">Am2</strain>
    </source>
</reference>
<keyword evidence="3" id="KW-1185">Reference proteome</keyword>
<evidence type="ECO:0000313" key="2">
    <source>
        <dbReference type="EMBL" id="WNY26430.1"/>
    </source>
</evidence>
<evidence type="ECO:0000313" key="3">
    <source>
        <dbReference type="Proteomes" id="UP001304970"/>
    </source>
</evidence>
<dbReference type="EMBL" id="CP131061">
    <property type="protein sequence ID" value="WNY26430.1"/>
    <property type="molecule type" value="Genomic_DNA"/>
</dbReference>
<feature type="transmembrane region" description="Helical" evidence="1">
    <location>
        <begin position="37"/>
        <end position="55"/>
    </location>
</feature>
<gene>
    <name evidence="2" type="ORF">MsAm2_01910</name>
</gene>
<evidence type="ECO:0008006" key="4">
    <source>
        <dbReference type="Google" id="ProtNLM"/>
    </source>
</evidence>
<accession>A0AA96V6J8</accession>
<feature type="transmembrane region" description="Helical" evidence="1">
    <location>
        <begin position="75"/>
        <end position="98"/>
    </location>
</feature>
<dbReference type="InterPro" id="IPR010001">
    <property type="entry name" value="BofA"/>
</dbReference>
<protein>
    <recommendedName>
        <fullName evidence="4">SigmaK-factor processing regulatory BofA</fullName>
    </recommendedName>
</protein>
<dbReference type="Proteomes" id="UP001304970">
    <property type="component" value="Chromosome"/>
</dbReference>
<sequence length="100" mass="10959">MGDFMDIQTMIMYLVLIVIAVVVAYFLYKVLKTAKNIAINIIIGFIVLIVGNWIVGSYITQYVSSAVPVKYDLMALIITALTGVFGALVLLILAIFGIQI</sequence>
<organism evidence="2 3">
    <name type="scientific">Methanolapillus ohkumae</name>
    <dbReference type="NCBI Taxonomy" id="3028298"/>
    <lineage>
        <taxon>Archaea</taxon>
        <taxon>Methanobacteriati</taxon>
        <taxon>Methanobacteriota</taxon>
        <taxon>Stenosarchaea group</taxon>
        <taxon>Methanomicrobia</taxon>
        <taxon>Methanosarcinales</taxon>
        <taxon>Methanosarcinaceae</taxon>
        <taxon>Methanolapillus</taxon>
    </lineage>
</organism>